<dbReference type="GO" id="GO:0005524">
    <property type="term" value="F:ATP binding"/>
    <property type="evidence" value="ECO:0007669"/>
    <property type="project" value="UniProtKB-UniRule"/>
</dbReference>
<dbReference type="Gene3D" id="3.30.200.20">
    <property type="entry name" value="Phosphorylase Kinase, domain 1"/>
    <property type="match status" value="1"/>
</dbReference>
<dbReference type="InterPro" id="IPR008271">
    <property type="entry name" value="Ser/Thr_kinase_AS"/>
</dbReference>
<gene>
    <name evidence="17" type="ORF">AMELA_G00073130</name>
</gene>
<dbReference type="InterPro" id="IPR000719">
    <property type="entry name" value="Prot_kinase_dom"/>
</dbReference>
<evidence type="ECO:0000256" key="4">
    <source>
        <dbReference type="ARBA" id="ARBA00022527"/>
    </source>
</evidence>
<evidence type="ECO:0000313" key="17">
    <source>
        <dbReference type="EMBL" id="KAF4087660.1"/>
    </source>
</evidence>
<dbReference type="InterPro" id="IPR017441">
    <property type="entry name" value="Protein_kinase_ATP_BS"/>
</dbReference>
<evidence type="ECO:0000256" key="13">
    <source>
        <dbReference type="PROSITE-ProRule" id="PRU10141"/>
    </source>
</evidence>
<dbReference type="PROSITE" id="PS00107">
    <property type="entry name" value="PROTEIN_KINASE_ATP"/>
    <property type="match status" value="1"/>
</dbReference>
<dbReference type="Pfam" id="PF12932">
    <property type="entry name" value="Sec16"/>
    <property type="match status" value="1"/>
</dbReference>
<comment type="subunit">
    <text evidence="14">SEC16A and SEC16B are each present in multiple copies in a heteromeric complex.</text>
</comment>
<keyword evidence="5" id="KW-0808">Transferase</keyword>
<evidence type="ECO:0000256" key="10">
    <source>
        <dbReference type="ARBA" id="ARBA00022892"/>
    </source>
</evidence>
<feature type="domain" description="Protein kinase" evidence="16">
    <location>
        <begin position="343"/>
        <end position="598"/>
    </location>
</feature>
<sequence>MTVITKPTCDQRTPSMDSEDDFEEVPKFPGPLMSSDLQKEDLIRFIRWKAQECSAELYKRDHVEAYFLWKIMELVCRRDGREMMCEVAALIFKAYSRIRKNFPRFGCPDGDRWKEWCLPLADLLCSCAADDEIREALIKMGDDLASRRWTYAAHICYVVAKVELGSCSQFELIGCDRVPFGLSVLPETFVITETYEYLLSLSSGLAQPSFQIFKLSHLSRVVYFEPSLLSAAPKYCETIARAAFTFPNRIKRSFVERLILLSCNVLKDQAEEPEWLLELRQLHRTKLANADGDPEQHMASTNHDADSEIQDSERSLRTGEIPALQSPDLEQHTVPRAVLYSRYTLGKVLGMGGYGSVFEGHRIEDGKEVAVKFVDKDDEDIITVPGETQELPVEVALMKMVSRPPRCSNVLELLEWFEVDNQYVMVLEWPSPCMDLYDFTDLQGGRLSEAQARDVMLQVIRAARHCCDRGVLHCDIKLENLLINTETLDVKLIDFGCGKLLKDSPYYSFVGTKAFEPPECQMNLKCVGIPVTIWGLGILLFCLICGSYPFESGEDFQHVHLELRPDMSRECFELIMWCLEINPEMRPTFADLVRHEWFTEAVQADEKVDSTDSSQAQHYTHRLYLSIGQHENFIDYSSRRIQPEEETDATLTADLTDVFLVQNLLTSGCAGAGEKSRVCDGCKSEQ</sequence>
<evidence type="ECO:0000259" key="16">
    <source>
        <dbReference type="PROSITE" id="PS50011"/>
    </source>
</evidence>
<evidence type="ECO:0000256" key="11">
    <source>
        <dbReference type="ARBA" id="ARBA00047899"/>
    </source>
</evidence>
<dbReference type="EMBL" id="JAAGNN010000006">
    <property type="protein sequence ID" value="KAF4087660.1"/>
    <property type="molecule type" value="Genomic_DNA"/>
</dbReference>
<dbReference type="InterPro" id="IPR024298">
    <property type="entry name" value="Sec16_Sec23-bd"/>
</dbReference>
<feature type="region of interest" description="Disordered" evidence="15">
    <location>
        <begin position="1"/>
        <end position="21"/>
    </location>
</feature>
<comment type="catalytic activity">
    <reaction evidence="11">
        <text>L-threonyl-[protein] + ATP = O-phospho-L-threonyl-[protein] + ADP + H(+)</text>
        <dbReference type="Rhea" id="RHEA:46608"/>
        <dbReference type="Rhea" id="RHEA-COMP:11060"/>
        <dbReference type="Rhea" id="RHEA-COMP:11605"/>
        <dbReference type="ChEBI" id="CHEBI:15378"/>
        <dbReference type="ChEBI" id="CHEBI:30013"/>
        <dbReference type="ChEBI" id="CHEBI:30616"/>
        <dbReference type="ChEBI" id="CHEBI:61977"/>
        <dbReference type="ChEBI" id="CHEBI:456216"/>
        <dbReference type="EC" id="2.7.11.1"/>
    </reaction>
</comment>
<keyword evidence="14" id="KW-0653">Protein transport</keyword>
<name>A0A7J6AY85_AMEME</name>
<keyword evidence="7" id="KW-0418">Kinase</keyword>
<comment type="subcellular location">
    <subcellularLocation>
        <location evidence="1">Endoplasmic reticulum</location>
    </subcellularLocation>
    <subcellularLocation>
        <location evidence="14">Golgi apparatus membrane</location>
    </subcellularLocation>
</comment>
<dbReference type="GO" id="GO:0000139">
    <property type="term" value="C:Golgi membrane"/>
    <property type="evidence" value="ECO:0007669"/>
    <property type="project" value="UniProtKB-SubCell"/>
</dbReference>
<organism evidence="17 18">
    <name type="scientific">Ameiurus melas</name>
    <name type="common">Black bullhead</name>
    <name type="synonym">Silurus melas</name>
    <dbReference type="NCBI Taxonomy" id="219545"/>
    <lineage>
        <taxon>Eukaryota</taxon>
        <taxon>Metazoa</taxon>
        <taxon>Chordata</taxon>
        <taxon>Craniata</taxon>
        <taxon>Vertebrata</taxon>
        <taxon>Euteleostomi</taxon>
        <taxon>Actinopterygii</taxon>
        <taxon>Neopterygii</taxon>
        <taxon>Teleostei</taxon>
        <taxon>Ostariophysi</taxon>
        <taxon>Siluriformes</taxon>
        <taxon>Ictaluridae</taxon>
        <taxon>Ameiurus</taxon>
    </lineage>
</organism>
<keyword evidence="3 14" id="KW-0813">Transport</keyword>
<keyword evidence="9 13" id="KW-0067">ATP-binding</keyword>
<dbReference type="PROSITE" id="PS50011">
    <property type="entry name" value="PROTEIN_KINASE_DOM"/>
    <property type="match status" value="1"/>
</dbReference>
<dbReference type="Pfam" id="PF00069">
    <property type="entry name" value="Pkinase"/>
    <property type="match status" value="1"/>
</dbReference>
<evidence type="ECO:0000256" key="8">
    <source>
        <dbReference type="ARBA" id="ARBA00022824"/>
    </source>
</evidence>
<dbReference type="Proteomes" id="UP000593565">
    <property type="component" value="Unassembled WGS sequence"/>
</dbReference>
<dbReference type="SUPFAM" id="SSF56112">
    <property type="entry name" value="Protein kinase-like (PK-like)"/>
    <property type="match status" value="1"/>
</dbReference>
<dbReference type="GO" id="GO:0004674">
    <property type="term" value="F:protein serine/threonine kinase activity"/>
    <property type="evidence" value="ECO:0007669"/>
    <property type="project" value="UniProtKB-KW"/>
</dbReference>
<dbReference type="InterPro" id="IPR024340">
    <property type="entry name" value="Sec16_CCD"/>
</dbReference>
<dbReference type="GO" id="GO:0007346">
    <property type="term" value="P:regulation of mitotic cell cycle"/>
    <property type="evidence" value="ECO:0007669"/>
    <property type="project" value="TreeGrafter"/>
</dbReference>
<dbReference type="GO" id="GO:0043066">
    <property type="term" value="P:negative regulation of apoptotic process"/>
    <property type="evidence" value="ECO:0007669"/>
    <property type="project" value="TreeGrafter"/>
</dbReference>
<keyword evidence="10 14" id="KW-0931">ER-Golgi transport</keyword>
<dbReference type="PANTHER" id="PTHR22984:SF11">
    <property type="entry name" value="AURORA KINASE-RELATED"/>
    <property type="match status" value="1"/>
</dbReference>
<evidence type="ECO:0000256" key="12">
    <source>
        <dbReference type="ARBA" id="ARBA00048679"/>
    </source>
</evidence>
<comment type="similarity">
    <text evidence="14">Belongs to the SEC16 family.</text>
</comment>
<evidence type="ECO:0000256" key="15">
    <source>
        <dbReference type="SAM" id="MobiDB-lite"/>
    </source>
</evidence>
<dbReference type="GO" id="GO:0015031">
    <property type="term" value="P:protein transport"/>
    <property type="evidence" value="ECO:0007669"/>
    <property type="project" value="UniProtKB-KW"/>
</dbReference>
<reference evidence="17 18" key="1">
    <citation type="submission" date="2020-02" db="EMBL/GenBank/DDBJ databases">
        <title>A chromosome-scale genome assembly of the black bullhead catfish (Ameiurus melas).</title>
        <authorList>
            <person name="Wen M."/>
            <person name="Zham M."/>
            <person name="Cabau C."/>
            <person name="Klopp C."/>
            <person name="Donnadieu C."/>
            <person name="Roques C."/>
            <person name="Bouchez O."/>
            <person name="Lampietro C."/>
            <person name="Jouanno E."/>
            <person name="Herpin A."/>
            <person name="Louis A."/>
            <person name="Berthelot C."/>
            <person name="Parey E."/>
            <person name="Roest-Crollius H."/>
            <person name="Braasch I."/>
            <person name="Postlethwait J."/>
            <person name="Robinson-Rechavi M."/>
            <person name="Echchiki A."/>
            <person name="Begum T."/>
            <person name="Montfort J."/>
            <person name="Schartl M."/>
            <person name="Bobe J."/>
            <person name="Guiguen Y."/>
        </authorList>
    </citation>
    <scope>NUCLEOTIDE SEQUENCE [LARGE SCALE GENOMIC DNA]</scope>
    <source>
        <strain evidence="17">M_S1</strain>
        <tissue evidence="17">Blood</tissue>
    </source>
</reference>
<keyword evidence="14" id="KW-0472">Membrane</keyword>
<dbReference type="SMART" id="SM00220">
    <property type="entry name" value="S_TKc"/>
    <property type="match status" value="1"/>
</dbReference>
<proteinExistence type="inferred from homology"/>
<dbReference type="GO" id="GO:0016192">
    <property type="term" value="P:vesicle-mediated transport"/>
    <property type="evidence" value="ECO:0007669"/>
    <property type="project" value="UniProtKB-KW"/>
</dbReference>
<comment type="caution">
    <text evidence="17">The sequence shown here is derived from an EMBL/GenBank/DDBJ whole genome shotgun (WGS) entry which is preliminary data.</text>
</comment>
<evidence type="ECO:0000313" key="18">
    <source>
        <dbReference type="Proteomes" id="UP000593565"/>
    </source>
</evidence>
<dbReference type="Gene3D" id="1.10.510.10">
    <property type="entry name" value="Transferase(Phosphotransferase) domain 1"/>
    <property type="match status" value="1"/>
</dbReference>
<dbReference type="PANTHER" id="PTHR22984">
    <property type="entry name" value="SERINE/THREONINE-PROTEIN KINASE PIM"/>
    <property type="match status" value="1"/>
</dbReference>
<keyword evidence="18" id="KW-1185">Reference proteome</keyword>
<evidence type="ECO:0000256" key="2">
    <source>
        <dbReference type="ARBA" id="ARBA00005505"/>
    </source>
</evidence>
<keyword evidence="14" id="KW-0333">Golgi apparatus</keyword>
<dbReference type="PROSITE" id="PS00108">
    <property type="entry name" value="PROTEIN_KINASE_ST"/>
    <property type="match status" value="1"/>
</dbReference>
<accession>A0A7J6AY85</accession>
<keyword evidence="8 14" id="KW-0256">Endoplasmic reticulum</keyword>
<evidence type="ECO:0000256" key="6">
    <source>
        <dbReference type="ARBA" id="ARBA00022741"/>
    </source>
</evidence>
<evidence type="ECO:0000256" key="5">
    <source>
        <dbReference type="ARBA" id="ARBA00022679"/>
    </source>
</evidence>
<feature type="binding site" evidence="13">
    <location>
        <position position="372"/>
    </location>
    <ligand>
        <name>ATP</name>
        <dbReference type="ChEBI" id="CHEBI:30616"/>
    </ligand>
</feature>
<evidence type="ECO:0000256" key="1">
    <source>
        <dbReference type="ARBA" id="ARBA00004240"/>
    </source>
</evidence>
<evidence type="ECO:0000256" key="3">
    <source>
        <dbReference type="ARBA" id="ARBA00022448"/>
    </source>
</evidence>
<dbReference type="InterPro" id="IPR011009">
    <property type="entry name" value="Kinase-like_dom_sf"/>
</dbReference>
<keyword evidence="6 13" id="KW-0547">Nucleotide-binding</keyword>
<comment type="function">
    <text evidence="14">Plays a role in the organization of the endoplasmic reticulum exit sites (ERES), also known as transitional endoplasmic reticulum (tER). Required for secretory cargo traffic from the endoplasmic reticulum to the Golgi apparatus.</text>
</comment>
<comment type="catalytic activity">
    <reaction evidence="12">
        <text>L-seryl-[protein] + ATP = O-phospho-L-seryl-[protein] + ADP + H(+)</text>
        <dbReference type="Rhea" id="RHEA:17989"/>
        <dbReference type="Rhea" id="RHEA-COMP:9863"/>
        <dbReference type="Rhea" id="RHEA-COMP:11604"/>
        <dbReference type="ChEBI" id="CHEBI:15378"/>
        <dbReference type="ChEBI" id="CHEBI:29999"/>
        <dbReference type="ChEBI" id="CHEBI:30616"/>
        <dbReference type="ChEBI" id="CHEBI:83421"/>
        <dbReference type="ChEBI" id="CHEBI:456216"/>
        <dbReference type="EC" id="2.7.11.1"/>
    </reaction>
</comment>
<dbReference type="AlphaFoldDB" id="A0A7J6AY85"/>
<evidence type="ECO:0000256" key="14">
    <source>
        <dbReference type="RuleBase" id="RU364101"/>
    </source>
</evidence>
<dbReference type="FunFam" id="3.30.200.20:FF:000246">
    <property type="entry name" value="Pim proto-oncogene, serine/threonine kinase,-related 152"/>
    <property type="match status" value="1"/>
</dbReference>
<dbReference type="GO" id="GO:0005783">
    <property type="term" value="C:endoplasmic reticulum"/>
    <property type="evidence" value="ECO:0007669"/>
    <property type="project" value="UniProtKB-SubCell"/>
</dbReference>
<dbReference type="Pfam" id="PF12931">
    <property type="entry name" value="TPR_Sec16"/>
    <property type="match status" value="1"/>
</dbReference>
<protein>
    <recommendedName>
        <fullName evidence="14">Protein transport protein sec16</fullName>
    </recommendedName>
</protein>
<keyword evidence="4" id="KW-0723">Serine/threonine-protein kinase</keyword>
<evidence type="ECO:0000256" key="9">
    <source>
        <dbReference type="ARBA" id="ARBA00022840"/>
    </source>
</evidence>
<evidence type="ECO:0000256" key="7">
    <source>
        <dbReference type="ARBA" id="ARBA00022777"/>
    </source>
</evidence>
<comment type="similarity">
    <text evidence="2">Belongs to the protein kinase superfamily. CAMK Ser/Thr protein kinase family. PIM subfamily.</text>
</comment>
<dbReference type="InterPro" id="IPR051138">
    <property type="entry name" value="PIM_Ser/Thr_kinase"/>
</dbReference>